<dbReference type="Proteomes" id="UP000309215">
    <property type="component" value="Unassembled WGS sequence"/>
</dbReference>
<evidence type="ECO:0000259" key="17">
    <source>
        <dbReference type="PROSITE" id="PS50110"/>
    </source>
</evidence>
<proteinExistence type="predicted"/>
<reference evidence="20 21" key="1">
    <citation type="submission" date="2019-04" db="EMBL/GenBank/DDBJ databases">
        <authorList>
            <person name="Li Y."/>
            <person name="Wang J."/>
        </authorList>
    </citation>
    <scope>NUCLEOTIDE SEQUENCE [LARGE SCALE GENOMIC DNA]</scope>
    <source>
        <strain evidence="20 21">DSM 14668</strain>
    </source>
</reference>
<sequence length="1134" mass="123485">MPPRTTLQSQPLFRWIWHAFFRTALIPLLLVEVVLILAYLGANRFVQRENTTAVRTVATGELSRIASREAVLIDQELSAVMTGARVLTDEVRRSLSEPLRLSEAERKAAIERYTRAPEGLYYKTNDEGGSALFYSSRAQIGDAERDKVLKTERLDPLLRSIVRNNRLWVQAYLNTSDSMNRIYPFMDVRKQYPPDMDIPSYNFYYEADAKHNPERKVVWTDVYVDPAGQGWMASCIAPVYRGDVLEGVVGADVTVATLVEQVLRLQIPWEGYGVLIGRAGTILALPSGGERDFALTELTNHDYQAAILKDTFKPDAFNLYKRKDLGELPGSLERQREGSLETMLAGEAKRVAWSTVGATGWKLVIIVPEARIDGQAVTLGKRIGRIAVYMVAGLVVFYACFFVYLYRKARTMSRSIADPLTRINDIVRDIGEGRYEQEAVPVAVVELDETARGVVGMGRRLGEDNAALLRTQDDLRAAKELAESAARAKSEFLARMSHEIRTPMNGVLGMTELLLETPLAPVQKEYAEIVQGSAKGLLSIINDILDFSKMEAGKMELAREPFELDTLLEGTLDMLAQRAHDKHVELVLRLPDEVPKDLTGDPGRLRQVLVNLLGNAVKFTDAGEAVTSVSVVEDDGRSVLLRFEVKDSGVGIAPGDQDRIFDAFAQADGSSTRRHGGTGLGLAISRQLVRLFGGELGLTSEPGRGSTFWFTARLDKATRNTSRAAAPPNLAGLRALVVDDSPAARAALCASLTSLGMKADEADGGGAAMTSLHQAASAGRPYDMLLLDRDMPGMNGADVVQAVLASPKLASLSFVLLSPVGRDLPSLPPGARAARIHKPVRRSALLAALAAVAGPHAAARDEAPRSEALVDSGATAGLRVLLAEDNVVNQKVAEKMLATLGCVVTTVDNGRAAVEAFERGSYRLVLMDCQMPEMDGYRATEEIRRREREGGRPRTPIVALTANAMPQDRERALAAGMDDHVAKPIERVDLQRVLVRHAALAQPAAEAARPAVVSDDAGPVLDMRMVDGLRELGALEEIGRAFLAEVPERMVGLRGALKKRDAVDLERRAHALKGSSGAIGAKRVAETSARLERMARSGKLDGAEELLDRLEREFEGFASAVEVEWAREAASTGA</sequence>
<dbReference type="PROSITE" id="PS50110">
    <property type="entry name" value="RESPONSE_REGULATORY"/>
    <property type="match status" value="2"/>
</dbReference>
<dbReference type="GO" id="GO:0000155">
    <property type="term" value="F:phosphorelay sensor kinase activity"/>
    <property type="evidence" value="ECO:0007669"/>
    <property type="project" value="InterPro"/>
</dbReference>
<dbReference type="Pfam" id="PF02518">
    <property type="entry name" value="HATPase_c"/>
    <property type="match status" value="1"/>
</dbReference>
<dbReference type="SUPFAM" id="SSF47226">
    <property type="entry name" value="Histidine-containing phosphotransfer domain, HPT domain"/>
    <property type="match status" value="1"/>
</dbReference>
<dbReference type="PROSITE" id="PS50894">
    <property type="entry name" value="HPT"/>
    <property type="match status" value="1"/>
</dbReference>
<evidence type="ECO:0000256" key="13">
    <source>
        <dbReference type="PROSITE-ProRule" id="PRU00169"/>
    </source>
</evidence>
<dbReference type="SMART" id="SM00387">
    <property type="entry name" value="HATPase_c"/>
    <property type="match status" value="1"/>
</dbReference>
<keyword evidence="4 13" id="KW-0597">Phosphoprotein</keyword>
<dbReference type="InterPro" id="IPR011006">
    <property type="entry name" value="CheY-like_superfamily"/>
</dbReference>
<evidence type="ECO:0000313" key="20">
    <source>
        <dbReference type="EMBL" id="TKD10181.1"/>
    </source>
</evidence>
<dbReference type="InterPro" id="IPR036641">
    <property type="entry name" value="HPT_dom_sf"/>
</dbReference>
<dbReference type="SUPFAM" id="SSF52172">
    <property type="entry name" value="CheY-like"/>
    <property type="match status" value="2"/>
</dbReference>
<keyword evidence="21" id="KW-1185">Reference proteome</keyword>
<evidence type="ECO:0000256" key="4">
    <source>
        <dbReference type="ARBA" id="ARBA00022553"/>
    </source>
</evidence>
<organism evidence="20 21">
    <name type="scientific">Polyangium fumosum</name>
    <dbReference type="NCBI Taxonomy" id="889272"/>
    <lineage>
        <taxon>Bacteria</taxon>
        <taxon>Pseudomonadati</taxon>
        <taxon>Myxococcota</taxon>
        <taxon>Polyangia</taxon>
        <taxon>Polyangiales</taxon>
        <taxon>Polyangiaceae</taxon>
        <taxon>Polyangium</taxon>
    </lineage>
</organism>
<comment type="subunit">
    <text evidence="10">At low DSF concentrations, interacts with RpfF.</text>
</comment>
<evidence type="ECO:0000259" key="18">
    <source>
        <dbReference type="PROSITE" id="PS50885"/>
    </source>
</evidence>
<dbReference type="CDD" id="cd12912">
    <property type="entry name" value="PDC2_MCP_like"/>
    <property type="match status" value="1"/>
</dbReference>
<evidence type="ECO:0000256" key="11">
    <source>
        <dbReference type="ARBA" id="ARBA00068150"/>
    </source>
</evidence>
<keyword evidence="15" id="KW-1133">Transmembrane helix</keyword>
<dbReference type="InterPro" id="IPR008207">
    <property type="entry name" value="Sig_transdc_His_kin_Hpt_dom"/>
</dbReference>
<dbReference type="AlphaFoldDB" id="A0A4U1JHJ5"/>
<dbReference type="FunFam" id="3.30.565.10:FF:000010">
    <property type="entry name" value="Sensor histidine kinase RcsC"/>
    <property type="match status" value="1"/>
</dbReference>
<name>A0A4U1JHJ5_9BACT</name>
<evidence type="ECO:0000256" key="5">
    <source>
        <dbReference type="ARBA" id="ARBA00022679"/>
    </source>
</evidence>
<dbReference type="PRINTS" id="PR00344">
    <property type="entry name" value="BCTRLSENSOR"/>
</dbReference>
<dbReference type="PANTHER" id="PTHR45339">
    <property type="entry name" value="HYBRID SIGNAL TRANSDUCTION HISTIDINE KINASE J"/>
    <property type="match status" value="1"/>
</dbReference>
<keyword evidence="8" id="KW-0067">ATP-binding</keyword>
<keyword evidence="7 20" id="KW-0418">Kinase</keyword>
<dbReference type="GO" id="GO:0005886">
    <property type="term" value="C:plasma membrane"/>
    <property type="evidence" value="ECO:0007669"/>
    <property type="project" value="UniProtKB-SubCell"/>
</dbReference>
<evidence type="ECO:0000256" key="7">
    <source>
        <dbReference type="ARBA" id="ARBA00022777"/>
    </source>
</evidence>
<comment type="subcellular location">
    <subcellularLocation>
        <location evidence="2">Membrane</location>
    </subcellularLocation>
</comment>
<dbReference type="InterPro" id="IPR003660">
    <property type="entry name" value="HAMP_dom"/>
</dbReference>
<dbReference type="InterPro" id="IPR036097">
    <property type="entry name" value="HisK_dim/P_sf"/>
</dbReference>
<dbReference type="Pfam" id="PF00512">
    <property type="entry name" value="HisKA"/>
    <property type="match status" value="1"/>
</dbReference>
<dbReference type="InterPro" id="IPR001789">
    <property type="entry name" value="Sig_transdc_resp-reg_receiver"/>
</dbReference>
<dbReference type="FunFam" id="1.10.287.130:FF:000002">
    <property type="entry name" value="Two-component osmosensing histidine kinase"/>
    <property type="match status" value="1"/>
</dbReference>
<dbReference type="CDD" id="cd17546">
    <property type="entry name" value="REC_hyHK_CKI1_RcsC-like"/>
    <property type="match status" value="1"/>
</dbReference>
<dbReference type="PROSITE" id="PS50885">
    <property type="entry name" value="HAMP"/>
    <property type="match status" value="1"/>
</dbReference>
<dbReference type="Gene3D" id="3.30.565.10">
    <property type="entry name" value="Histidine kinase-like ATPase, C-terminal domain"/>
    <property type="match status" value="1"/>
</dbReference>
<evidence type="ECO:0000313" key="21">
    <source>
        <dbReference type="Proteomes" id="UP000309215"/>
    </source>
</evidence>
<evidence type="ECO:0000256" key="14">
    <source>
        <dbReference type="SAM" id="Coils"/>
    </source>
</evidence>
<dbReference type="RefSeq" id="WP_136928581.1">
    <property type="nucleotide sequence ID" value="NZ_SSMQ01000007.1"/>
</dbReference>
<evidence type="ECO:0000256" key="9">
    <source>
        <dbReference type="ARBA" id="ARBA00023012"/>
    </source>
</evidence>
<feature type="coiled-coil region" evidence="14">
    <location>
        <begin position="1093"/>
        <end position="1120"/>
    </location>
</feature>
<dbReference type="InterPro" id="IPR003661">
    <property type="entry name" value="HisK_dim/P_dom"/>
</dbReference>
<dbReference type="CDD" id="cd16922">
    <property type="entry name" value="HATPase_EvgS-ArcB-TorS-like"/>
    <property type="match status" value="1"/>
</dbReference>
<feature type="domain" description="Response regulatory" evidence="17">
    <location>
        <begin position="879"/>
        <end position="998"/>
    </location>
</feature>
<dbReference type="CDD" id="cd12913">
    <property type="entry name" value="PDC1_MCP_like"/>
    <property type="match status" value="1"/>
</dbReference>
<evidence type="ECO:0000256" key="2">
    <source>
        <dbReference type="ARBA" id="ARBA00004370"/>
    </source>
</evidence>
<keyword evidence="5" id="KW-0808">Transferase</keyword>
<feature type="domain" description="Histidine kinase" evidence="16">
    <location>
        <begin position="495"/>
        <end position="716"/>
    </location>
</feature>
<evidence type="ECO:0000256" key="3">
    <source>
        <dbReference type="ARBA" id="ARBA00012438"/>
    </source>
</evidence>
<evidence type="ECO:0000259" key="19">
    <source>
        <dbReference type="PROSITE" id="PS50894"/>
    </source>
</evidence>
<feature type="modified residue" description="4-aspartylphosphate" evidence="13">
    <location>
        <position position="788"/>
    </location>
</feature>
<dbReference type="InterPro" id="IPR003594">
    <property type="entry name" value="HATPase_dom"/>
</dbReference>
<evidence type="ECO:0000256" key="6">
    <source>
        <dbReference type="ARBA" id="ARBA00022741"/>
    </source>
</evidence>
<dbReference type="PROSITE" id="PS50109">
    <property type="entry name" value="HIS_KIN"/>
    <property type="match status" value="1"/>
</dbReference>
<dbReference type="SUPFAM" id="SSF47384">
    <property type="entry name" value="Homodimeric domain of signal transducing histidine kinase"/>
    <property type="match status" value="1"/>
</dbReference>
<dbReference type="SMART" id="SM00073">
    <property type="entry name" value="HPT"/>
    <property type="match status" value="1"/>
</dbReference>
<dbReference type="Pfam" id="PF01627">
    <property type="entry name" value="Hpt"/>
    <property type="match status" value="1"/>
</dbReference>
<protein>
    <recommendedName>
        <fullName evidence="11">Sensory/regulatory protein RpfC</fullName>
        <ecNumber evidence="3">2.7.13.3</ecNumber>
    </recommendedName>
</protein>
<accession>A0A4U1JHJ5</accession>
<keyword evidence="9" id="KW-0902">Two-component regulatory system</keyword>
<feature type="modified residue" description="4-aspartylphosphate" evidence="13">
    <location>
        <position position="928"/>
    </location>
</feature>
<keyword evidence="6" id="KW-0547">Nucleotide-binding</keyword>
<dbReference type="SMART" id="SM00388">
    <property type="entry name" value="HisKA"/>
    <property type="match status" value="1"/>
</dbReference>
<dbReference type="Gene3D" id="1.20.120.160">
    <property type="entry name" value="HPT domain"/>
    <property type="match status" value="1"/>
</dbReference>
<feature type="domain" description="Response regulatory" evidence="17">
    <location>
        <begin position="734"/>
        <end position="853"/>
    </location>
</feature>
<gene>
    <name evidence="20" type="ORF">E8A74_09195</name>
</gene>
<comment type="catalytic activity">
    <reaction evidence="1">
        <text>ATP + protein L-histidine = ADP + protein N-phospho-L-histidine.</text>
        <dbReference type="EC" id="2.7.13.3"/>
    </reaction>
</comment>
<dbReference type="InterPro" id="IPR036890">
    <property type="entry name" value="HATPase_C_sf"/>
</dbReference>
<dbReference type="SMART" id="SM00448">
    <property type="entry name" value="REC"/>
    <property type="match status" value="2"/>
</dbReference>
<dbReference type="EC" id="2.7.13.3" evidence="3"/>
<feature type="domain" description="HPt" evidence="19">
    <location>
        <begin position="1031"/>
        <end position="1124"/>
    </location>
</feature>
<feature type="domain" description="HAMP" evidence="18">
    <location>
        <begin position="414"/>
        <end position="466"/>
    </location>
</feature>
<dbReference type="Pfam" id="PF00072">
    <property type="entry name" value="Response_reg"/>
    <property type="match status" value="2"/>
</dbReference>
<keyword evidence="14" id="KW-0175">Coiled coil</keyword>
<evidence type="ECO:0000256" key="12">
    <source>
        <dbReference type="PROSITE-ProRule" id="PRU00110"/>
    </source>
</evidence>
<dbReference type="OrthoDB" id="5378360at2"/>
<feature type="transmembrane region" description="Helical" evidence="15">
    <location>
        <begin position="386"/>
        <end position="406"/>
    </location>
</feature>
<comment type="caution">
    <text evidence="20">The sequence shown here is derived from an EMBL/GenBank/DDBJ whole genome shotgun (WGS) entry which is preliminary data.</text>
</comment>
<dbReference type="CDD" id="cd00082">
    <property type="entry name" value="HisKA"/>
    <property type="match status" value="1"/>
</dbReference>
<feature type="modified residue" description="Phosphohistidine" evidence="12">
    <location>
        <position position="1070"/>
    </location>
</feature>
<evidence type="ECO:0000256" key="15">
    <source>
        <dbReference type="SAM" id="Phobius"/>
    </source>
</evidence>
<evidence type="ECO:0000256" key="8">
    <source>
        <dbReference type="ARBA" id="ARBA00022840"/>
    </source>
</evidence>
<dbReference type="EMBL" id="SSMQ01000007">
    <property type="protein sequence ID" value="TKD10181.1"/>
    <property type="molecule type" value="Genomic_DNA"/>
</dbReference>
<evidence type="ECO:0000256" key="1">
    <source>
        <dbReference type="ARBA" id="ARBA00000085"/>
    </source>
</evidence>
<evidence type="ECO:0000256" key="10">
    <source>
        <dbReference type="ARBA" id="ARBA00064003"/>
    </source>
</evidence>
<dbReference type="Gene3D" id="3.40.50.2300">
    <property type="match status" value="2"/>
</dbReference>
<keyword evidence="15" id="KW-0812">Transmembrane</keyword>
<dbReference type="CDD" id="cd00088">
    <property type="entry name" value="HPT"/>
    <property type="match status" value="1"/>
</dbReference>
<dbReference type="InterPro" id="IPR005467">
    <property type="entry name" value="His_kinase_dom"/>
</dbReference>
<dbReference type="Gene3D" id="3.30.450.20">
    <property type="entry name" value="PAS domain"/>
    <property type="match status" value="1"/>
</dbReference>
<dbReference type="GO" id="GO:0005524">
    <property type="term" value="F:ATP binding"/>
    <property type="evidence" value="ECO:0007669"/>
    <property type="project" value="UniProtKB-KW"/>
</dbReference>
<dbReference type="Gene3D" id="1.10.287.130">
    <property type="match status" value="1"/>
</dbReference>
<keyword evidence="15" id="KW-0472">Membrane</keyword>
<dbReference type="SUPFAM" id="SSF55874">
    <property type="entry name" value="ATPase domain of HSP90 chaperone/DNA topoisomerase II/histidine kinase"/>
    <property type="match status" value="1"/>
</dbReference>
<dbReference type="InterPro" id="IPR004358">
    <property type="entry name" value="Sig_transdc_His_kin-like_C"/>
</dbReference>
<feature type="transmembrane region" description="Helical" evidence="15">
    <location>
        <begin position="20"/>
        <end position="40"/>
    </location>
</feature>
<dbReference type="PANTHER" id="PTHR45339:SF5">
    <property type="entry name" value="HISTIDINE KINASE"/>
    <property type="match status" value="1"/>
</dbReference>
<evidence type="ECO:0000259" key="16">
    <source>
        <dbReference type="PROSITE" id="PS50109"/>
    </source>
</evidence>